<evidence type="ECO:0000256" key="2">
    <source>
        <dbReference type="ARBA" id="ARBA00023125"/>
    </source>
</evidence>
<dbReference type="GO" id="GO:0097367">
    <property type="term" value="F:carbohydrate derivative binding"/>
    <property type="evidence" value="ECO:0007669"/>
    <property type="project" value="InterPro"/>
</dbReference>
<dbReference type="eggNOG" id="COG1737">
    <property type="taxonomic scope" value="Bacteria"/>
</dbReference>
<feature type="domain" description="SIS" evidence="5">
    <location>
        <begin position="118"/>
        <end position="252"/>
    </location>
</feature>
<keyword evidence="2" id="KW-0238">DNA-binding</keyword>
<reference evidence="6 7" key="1">
    <citation type="submission" date="2016-04" db="EMBL/GenBank/DDBJ databases">
        <title>Complete genome sequence of Bacillus oceanisediminis strain 2691.</title>
        <authorList>
            <person name="Jeong H."/>
            <person name="Kim H.J."/>
            <person name="Lee D.-W."/>
        </authorList>
    </citation>
    <scope>NUCLEOTIDE SEQUENCE [LARGE SCALE GENOMIC DNA]</scope>
    <source>
        <strain evidence="6 7">2691</strain>
        <plasmid evidence="7">pbo1</plasmid>
    </source>
</reference>
<evidence type="ECO:0008006" key="8">
    <source>
        <dbReference type="Google" id="ProtNLM"/>
    </source>
</evidence>
<accession>A0A160MJ82</accession>
<gene>
    <name evidence="6" type="ORF">A361_29065</name>
</gene>
<evidence type="ECO:0000313" key="6">
    <source>
        <dbReference type="EMBL" id="AND43213.1"/>
    </source>
</evidence>
<dbReference type="InterPro" id="IPR009057">
    <property type="entry name" value="Homeodomain-like_sf"/>
</dbReference>
<dbReference type="SUPFAM" id="SSF53697">
    <property type="entry name" value="SIS domain"/>
    <property type="match status" value="1"/>
</dbReference>
<sequence length="265" mass="29848">MSYIEKTNKHYNSLTKGLKKVAESLLSNPVLFATHPAKKVASLIDVSETMVIRFCKAIGYIGFAELQKDVQYRLLTIQPPGKEVSPDTSDSFENVMSIDESIIHQVAKNIEWDIARNIVDQIVGSRSVKIVGYYQSFAYAHWFSYVLNSLLDNTTLYRPETDVGITKDGNEHTVLIFSYYRYALESIRLAKEAKSNGNNIIVITDSQISPIVEYGDLVLTINTSQKSLLEKGPVTFSVLNALLLHIAQKVGKLDFVNPTNRYYIQ</sequence>
<dbReference type="InterPro" id="IPR047640">
    <property type="entry name" value="RpiR-like"/>
</dbReference>
<dbReference type="GO" id="GO:0003700">
    <property type="term" value="F:DNA-binding transcription factor activity"/>
    <property type="evidence" value="ECO:0007669"/>
    <property type="project" value="InterPro"/>
</dbReference>
<dbReference type="PROSITE" id="PS51464">
    <property type="entry name" value="SIS"/>
    <property type="match status" value="1"/>
</dbReference>
<organism evidence="6 7">
    <name type="scientific">Cytobacillus oceanisediminis 2691</name>
    <dbReference type="NCBI Taxonomy" id="1196031"/>
    <lineage>
        <taxon>Bacteria</taxon>
        <taxon>Bacillati</taxon>
        <taxon>Bacillota</taxon>
        <taxon>Bacilli</taxon>
        <taxon>Bacillales</taxon>
        <taxon>Bacillaceae</taxon>
        <taxon>Cytobacillus</taxon>
    </lineage>
</organism>
<dbReference type="PANTHER" id="PTHR30514:SF18">
    <property type="entry name" value="RPIR-FAMILY TRANSCRIPTIONAL REGULATOR"/>
    <property type="match status" value="1"/>
</dbReference>
<proteinExistence type="predicted"/>
<evidence type="ECO:0000259" key="4">
    <source>
        <dbReference type="PROSITE" id="PS51071"/>
    </source>
</evidence>
<dbReference type="InterPro" id="IPR046348">
    <property type="entry name" value="SIS_dom_sf"/>
</dbReference>
<geneLocation type="plasmid" evidence="7">
    <name>pbo1</name>
</geneLocation>
<dbReference type="Pfam" id="PF01380">
    <property type="entry name" value="SIS"/>
    <property type="match status" value="1"/>
</dbReference>
<dbReference type="Gene3D" id="3.40.50.10490">
    <property type="entry name" value="Glucose-6-phosphate isomerase like protein, domain 1"/>
    <property type="match status" value="1"/>
</dbReference>
<name>A0A160MJ82_9BACI</name>
<evidence type="ECO:0000313" key="7">
    <source>
        <dbReference type="Proteomes" id="UP000077856"/>
    </source>
</evidence>
<dbReference type="PANTHER" id="PTHR30514">
    <property type="entry name" value="GLUCOKINASE"/>
    <property type="match status" value="1"/>
</dbReference>
<keyword evidence="3" id="KW-0804">Transcription</keyword>
<dbReference type="SUPFAM" id="SSF46689">
    <property type="entry name" value="Homeodomain-like"/>
    <property type="match status" value="1"/>
</dbReference>
<dbReference type="InterPro" id="IPR035472">
    <property type="entry name" value="RpiR-like_SIS"/>
</dbReference>
<dbReference type="GO" id="GO:0003677">
    <property type="term" value="F:DNA binding"/>
    <property type="evidence" value="ECO:0007669"/>
    <property type="project" value="UniProtKB-KW"/>
</dbReference>
<dbReference type="Gene3D" id="1.10.10.10">
    <property type="entry name" value="Winged helix-like DNA-binding domain superfamily/Winged helix DNA-binding domain"/>
    <property type="match status" value="1"/>
</dbReference>
<dbReference type="KEGG" id="bon:A361_29065"/>
<evidence type="ECO:0000256" key="3">
    <source>
        <dbReference type="ARBA" id="ARBA00023163"/>
    </source>
</evidence>
<dbReference type="PROSITE" id="PS51071">
    <property type="entry name" value="HTH_RPIR"/>
    <property type="match status" value="1"/>
</dbReference>
<evidence type="ECO:0000256" key="1">
    <source>
        <dbReference type="ARBA" id="ARBA00023015"/>
    </source>
</evidence>
<dbReference type="InterPro" id="IPR001347">
    <property type="entry name" value="SIS_dom"/>
</dbReference>
<dbReference type="InterPro" id="IPR036388">
    <property type="entry name" value="WH-like_DNA-bd_sf"/>
</dbReference>
<dbReference type="AlphaFoldDB" id="A0A160MJ82"/>
<dbReference type="GO" id="GO:1901135">
    <property type="term" value="P:carbohydrate derivative metabolic process"/>
    <property type="evidence" value="ECO:0007669"/>
    <property type="project" value="InterPro"/>
</dbReference>
<keyword evidence="1" id="KW-0805">Transcription regulation</keyword>
<feature type="domain" description="HTH rpiR-type" evidence="4">
    <location>
        <begin position="1"/>
        <end position="77"/>
    </location>
</feature>
<dbReference type="EMBL" id="CP015507">
    <property type="protein sequence ID" value="AND43213.1"/>
    <property type="molecule type" value="Genomic_DNA"/>
</dbReference>
<dbReference type="Proteomes" id="UP000077856">
    <property type="component" value="Plasmid pBO1"/>
</dbReference>
<protein>
    <recommendedName>
        <fullName evidence="8">RpiR family transcriptional regulator</fullName>
    </recommendedName>
</protein>
<evidence type="ECO:0000259" key="5">
    <source>
        <dbReference type="PROSITE" id="PS51464"/>
    </source>
</evidence>
<dbReference type="InterPro" id="IPR000281">
    <property type="entry name" value="HTH_RpiR"/>
</dbReference>
<dbReference type="CDD" id="cd05013">
    <property type="entry name" value="SIS_RpiR"/>
    <property type="match status" value="1"/>
</dbReference>
<dbReference type="Pfam" id="PF01418">
    <property type="entry name" value="HTH_6"/>
    <property type="match status" value="1"/>
</dbReference>
<keyword evidence="6" id="KW-0614">Plasmid</keyword>
<dbReference type="RefSeq" id="WP_019380269.1">
    <property type="nucleotide sequence ID" value="NZ_CP015507.1"/>
</dbReference>